<comment type="caution">
    <text evidence="1">The sequence shown here is derived from an EMBL/GenBank/DDBJ whole genome shotgun (WGS) entry which is preliminary data.</text>
</comment>
<name>A0A816DT06_9BILA</name>
<dbReference type="Proteomes" id="UP000663829">
    <property type="component" value="Unassembled WGS sequence"/>
</dbReference>
<evidence type="ECO:0008006" key="4">
    <source>
        <dbReference type="Google" id="ProtNLM"/>
    </source>
</evidence>
<sequence length="239" mass="27706">LASDDAEKFLKSIKNIFKTDESLNDRQKLEIIRGKLTKTAGAWYDNFDSPFADLFEFEIAFVSRYSSSLNKLTKFDKLLQRKQQDNESVTNYYDEIVTLCREVDVKVSESTIIQHLLARAKAEFRKELFRQTPFESLINFLQAAKKEEDLQKTLEKSLNTDFKTEQPYFTFNIQRESTVQDNSSTTSSKFNSNYPFGPCKVCGLTNHRSIACFYRKTTGCFNCGGRHAVRDCKHPPHFH</sequence>
<gene>
    <name evidence="1" type="ORF">GPM918_LOCUS45052</name>
    <name evidence="2" type="ORF">SRO942_LOCUS47242</name>
</gene>
<protein>
    <recommendedName>
        <fullName evidence="4">Retrotransposon gag domain-containing protein</fullName>
    </recommendedName>
</protein>
<keyword evidence="3" id="KW-1185">Reference proteome</keyword>
<dbReference type="EMBL" id="CAJNOQ010048056">
    <property type="protein sequence ID" value="CAF1642953.1"/>
    <property type="molecule type" value="Genomic_DNA"/>
</dbReference>
<evidence type="ECO:0000313" key="2">
    <source>
        <dbReference type="EMBL" id="CAF4557448.1"/>
    </source>
</evidence>
<dbReference type="Proteomes" id="UP000681722">
    <property type="component" value="Unassembled WGS sequence"/>
</dbReference>
<dbReference type="OrthoDB" id="6819210at2759"/>
<evidence type="ECO:0000313" key="1">
    <source>
        <dbReference type="EMBL" id="CAF1642953.1"/>
    </source>
</evidence>
<proteinExistence type="predicted"/>
<accession>A0A816DT06</accession>
<organism evidence="1 3">
    <name type="scientific">Didymodactylos carnosus</name>
    <dbReference type="NCBI Taxonomy" id="1234261"/>
    <lineage>
        <taxon>Eukaryota</taxon>
        <taxon>Metazoa</taxon>
        <taxon>Spiralia</taxon>
        <taxon>Gnathifera</taxon>
        <taxon>Rotifera</taxon>
        <taxon>Eurotatoria</taxon>
        <taxon>Bdelloidea</taxon>
        <taxon>Philodinida</taxon>
        <taxon>Philodinidae</taxon>
        <taxon>Didymodactylos</taxon>
    </lineage>
</organism>
<feature type="non-terminal residue" evidence="1">
    <location>
        <position position="1"/>
    </location>
</feature>
<reference evidence="1" key="1">
    <citation type="submission" date="2021-02" db="EMBL/GenBank/DDBJ databases">
        <authorList>
            <person name="Nowell W R."/>
        </authorList>
    </citation>
    <scope>NUCLEOTIDE SEQUENCE</scope>
</reference>
<dbReference type="EMBL" id="CAJOBC010117233">
    <property type="protein sequence ID" value="CAF4557448.1"/>
    <property type="molecule type" value="Genomic_DNA"/>
</dbReference>
<evidence type="ECO:0000313" key="3">
    <source>
        <dbReference type="Proteomes" id="UP000663829"/>
    </source>
</evidence>
<dbReference type="AlphaFoldDB" id="A0A816DT06"/>